<evidence type="ECO:0000256" key="1">
    <source>
        <dbReference type="SAM" id="MobiDB-lite"/>
    </source>
</evidence>
<evidence type="ECO:0008006" key="5">
    <source>
        <dbReference type="Google" id="ProtNLM"/>
    </source>
</evidence>
<keyword evidence="4" id="KW-1185">Reference proteome</keyword>
<sequence>MSSRIARALRLPALSLIALLGACAVGQADRPVIASTRSAVELRDIQSRTFDTPDQNRVLRASIATLQDHGYAITRVSPEAGTVTAVKAGRLRMTASAYPRGNSQTVVRANALVPVPKGDAQVDDALFYRSLFFEPLSRTLALDAMAAPAREEEAPMPVVPPAESLTARQEPAAP</sequence>
<organism evidence="3 4">
    <name type="scientific">Teichococcus aerophilus</name>
    <dbReference type="NCBI Taxonomy" id="1224513"/>
    <lineage>
        <taxon>Bacteria</taxon>
        <taxon>Pseudomonadati</taxon>
        <taxon>Pseudomonadota</taxon>
        <taxon>Alphaproteobacteria</taxon>
        <taxon>Acetobacterales</taxon>
        <taxon>Roseomonadaceae</taxon>
        <taxon>Roseomonas</taxon>
    </lineage>
</organism>
<evidence type="ECO:0000256" key="2">
    <source>
        <dbReference type="SAM" id="SignalP"/>
    </source>
</evidence>
<gene>
    <name evidence="3" type="ORF">IBL26_16060</name>
</gene>
<dbReference type="Proteomes" id="UP000626026">
    <property type="component" value="Unassembled WGS sequence"/>
</dbReference>
<evidence type="ECO:0000313" key="3">
    <source>
        <dbReference type="EMBL" id="MBC9208361.1"/>
    </source>
</evidence>
<reference evidence="3 4" key="1">
    <citation type="journal article" date="2013" name="Int. J. Syst. Evol. Microbiol.">
        <title>Roseomonas aerophila sp. nov., isolated from air.</title>
        <authorList>
            <person name="Kim S.J."/>
            <person name="Weon H.Y."/>
            <person name="Ahn J.H."/>
            <person name="Hong S.B."/>
            <person name="Seok S.J."/>
            <person name="Whang K.S."/>
            <person name="Kwon S.W."/>
        </authorList>
    </citation>
    <scope>NUCLEOTIDE SEQUENCE [LARGE SCALE GENOMIC DNA]</scope>
    <source>
        <strain evidence="3 4">NBRC 108923</strain>
    </source>
</reference>
<protein>
    <recommendedName>
        <fullName evidence="5">Lipoprotein</fullName>
    </recommendedName>
</protein>
<keyword evidence="2" id="KW-0732">Signal</keyword>
<proteinExistence type="predicted"/>
<name>A0ABR7RQ00_9PROT</name>
<dbReference type="RefSeq" id="WP_187785521.1">
    <property type="nucleotide sequence ID" value="NZ_JACTVA010000031.1"/>
</dbReference>
<feature type="signal peptide" evidence="2">
    <location>
        <begin position="1"/>
        <end position="24"/>
    </location>
</feature>
<dbReference type="EMBL" id="JACTVA010000031">
    <property type="protein sequence ID" value="MBC9208361.1"/>
    <property type="molecule type" value="Genomic_DNA"/>
</dbReference>
<feature type="chain" id="PRO_5046186676" description="Lipoprotein" evidence="2">
    <location>
        <begin position="25"/>
        <end position="174"/>
    </location>
</feature>
<accession>A0ABR7RQ00</accession>
<comment type="caution">
    <text evidence="3">The sequence shown here is derived from an EMBL/GenBank/DDBJ whole genome shotgun (WGS) entry which is preliminary data.</text>
</comment>
<evidence type="ECO:0000313" key="4">
    <source>
        <dbReference type="Proteomes" id="UP000626026"/>
    </source>
</evidence>
<feature type="region of interest" description="Disordered" evidence="1">
    <location>
        <begin position="148"/>
        <end position="174"/>
    </location>
</feature>
<dbReference type="PROSITE" id="PS51257">
    <property type="entry name" value="PROKAR_LIPOPROTEIN"/>
    <property type="match status" value="1"/>
</dbReference>